<evidence type="ECO:0000256" key="17">
    <source>
        <dbReference type="PROSITE-ProRule" id="PRU00146"/>
    </source>
</evidence>
<evidence type="ECO:0000259" key="22">
    <source>
        <dbReference type="PROSITE" id="PS51184"/>
    </source>
</evidence>
<dbReference type="Gene3D" id="3.30.40.10">
    <property type="entry name" value="Zinc/RING finger domain, C3HC4 (zinc finger)"/>
    <property type="match status" value="3"/>
</dbReference>
<proteinExistence type="inferred from homology"/>
<dbReference type="GO" id="GO:0006355">
    <property type="term" value="P:regulation of DNA-templated transcription"/>
    <property type="evidence" value="ECO:0007669"/>
    <property type="project" value="TreeGrafter"/>
</dbReference>
<dbReference type="PANTHER" id="PTHR10694">
    <property type="entry name" value="LYSINE-SPECIFIC DEMETHYLASE"/>
    <property type="match status" value="1"/>
</dbReference>
<dbReference type="EC" id="1.14.11.67" evidence="4"/>
<evidence type="ECO:0000313" key="23">
    <source>
        <dbReference type="Ensembl" id="ENSMALP00000024948.1"/>
    </source>
</evidence>
<dbReference type="SUPFAM" id="SSF57903">
    <property type="entry name" value="FYVE/PHD zinc finger"/>
    <property type="match status" value="3"/>
</dbReference>
<keyword evidence="13" id="KW-0805">Transcription regulation</keyword>
<dbReference type="InterPro" id="IPR001606">
    <property type="entry name" value="ARID_dom"/>
</dbReference>
<dbReference type="FunFam" id="2.60.120.650:FF:000035">
    <property type="entry name" value="PHD transcription factor Rum1"/>
    <property type="match status" value="1"/>
</dbReference>
<feature type="domain" description="ARID" evidence="20">
    <location>
        <begin position="80"/>
        <end position="170"/>
    </location>
</feature>
<evidence type="ECO:0000256" key="11">
    <source>
        <dbReference type="ARBA" id="ARBA00023002"/>
    </source>
</evidence>
<dbReference type="PANTHER" id="PTHR10694:SF136">
    <property type="entry name" value="[HISTONE H3]-TRIMETHYL-L-LYSINE(4) DEMETHYLASE"/>
    <property type="match status" value="1"/>
</dbReference>
<evidence type="ECO:0000256" key="16">
    <source>
        <dbReference type="ARBA" id="ARBA00048734"/>
    </source>
</evidence>
<dbReference type="PROSITE" id="PS51184">
    <property type="entry name" value="JMJC"/>
    <property type="match status" value="1"/>
</dbReference>
<comment type="subcellular location">
    <subcellularLocation>
        <location evidence="2">Nucleus</location>
    </subcellularLocation>
</comment>
<evidence type="ECO:0000256" key="13">
    <source>
        <dbReference type="ARBA" id="ARBA00023015"/>
    </source>
</evidence>
<dbReference type="STRING" id="43700.ENSMALP00000024948"/>
<dbReference type="Pfam" id="PF08429">
    <property type="entry name" value="PLU-1"/>
    <property type="match status" value="2"/>
</dbReference>
<keyword evidence="6" id="KW-0677">Repeat</keyword>
<dbReference type="SUPFAM" id="SSF46774">
    <property type="entry name" value="ARID-like"/>
    <property type="match status" value="1"/>
</dbReference>
<reference evidence="23" key="2">
    <citation type="submission" date="2025-09" db="UniProtKB">
        <authorList>
            <consortium name="Ensembl"/>
        </authorList>
    </citation>
    <scope>IDENTIFICATION</scope>
</reference>
<feature type="domain" description="PHD-type" evidence="19">
    <location>
        <begin position="247"/>
        <end position="297"/>
    </location>
</feature>
<dbReference type="InterPro" id="IPR003349">
    <property type="entry name" value="JmjN"/>
</dbReference>
<feature type="compositionally biased region" description="Polar residues" evidence="18">
    <location>
        <begin position="1211"/>
        <end position="1223"/>
    </location>
</feature>
<dbReference type="InterPro" id="IPR047981">
    <property type="entry name" value="KDM5B_ARID"/>
</dbReference>
<dbReference type="InterPro" id="IPR047978">
    <property type="entry name" value="KDM5B_PHD1"/>
</dbReference>
<feature type="compositionally biased region" description="Basic residues" evidence="18">
    <location>
        <begin position="1261"/>
        <end position="1271"/>
    </location>
</feature>
<keyword evidence="8" id="KW-0862">Zinc</keyword>
<evidence type="ECO:0000256" key="14">
    <source>
        <dbReference type="ARBA" id="ARBA00023163"/>
    </source>
</evidence>
<dbReference type="CDD" id="cd16874">
    <property type="entry name" value="ARID_KDM5B"/>
    <property type="match status" value="1"/>
</dbReference>
<feature type="domain" description="PHD-type" evidence="19">
    <location>
        <begin position="1040"/>
        <end position="1088"/>
    </location>
</feature>
<feature type="domain" description="PHD-type" evidence="19">
    <location>
        <begin position="1299"/>
        <end position="1353"/>
    </location>
</feature>
<protein>
    <recommendedName>
        <fullName evidence="4">[histone H3]-trimethyl-L-lysine(4) demethylase</fullName>
        <ecNumber evidence="4">1.14.11.67</ecNumber>
    </recommendedName>
</protein>
<dbReference type="InterPro" id="IPR048615">
    <property type="entry name" value="KDM5_C-hel"/>
</dbReference>
<dbReference type="SMART" id="SM00501">
    <property type="entry name" value="BRIGHT"/>
    <property type="match status" value="1"/>
</dbReference>
<feature type="compositionally biased region" description="Polar residues" evidence="18">
    <location>
        <begin position="196"/>
        <end position="205"/>
    </location>
</feature>
<dbReference type="Gene3D" id="1.10.150.60">
    <property type="entry name" value="ARID DNA-binding domain"/>
    <property type="match status" value="1"/>
</dbReference>
<dbReference type="InterPro" id="IPR003347">
    <property type="entry name" value="JmjC_dom"/>
</dbReference>
<dbReference type="GO" id="GO:0008270">
    <property type="term" value="F:zinc ion binding"/>
    <property type="evidence" value="ECO:0007669"/>
    <property type="project" value="UniProtKB-KW"/>
</dbReference>
<dbReference type="Ensembl" id="ENSMALT00000025418.1">
    <property type="protein sequence ID" value="ENSMALP00000024948.1"/>
    <property type="gene ID" value="ENSMALG00000017318.1"/>
</dbReference>
<evidence type="ECO:0000256" key="7">
    <source>
        <dbReference type="ARBA" id="ARBA00022771"/>
    </source>
</evidence>
<dbReference type="GO" id="GO:0003677">
    <property type="term" value="F:DNA binding"/>
    <property type="evidence" value="ECO:0007669"/>
    <property type="project" value="InterPro"/>
</dbReference>
<evidence type="ECO:0000256" key="9">
    <source>
        <dbReference type="ARBA" id="ARBA00022853"/>
    </source>
</evidence>
<dbReference type="Pfam" id="PF02928">
    <property type="entry name" value="zf-C5HC2"/>
    <property type="match status" value="1"/>
</dbReference>
<dbReference type="InterPro" id="IPR011011">
    <property type="entry name" value="Znf_FYVE_PHD"/>
</dbReference>
<comment type="catalytic activity">
    <reaction evidence="16">
        <text>N(6),N(6),N(6)-trimethyl-L-lysyl(4)-[histone H3] + 3 2-oxoglutarate + 3 O2 = L-lysyl(4)-[histone H3] + 3 formaldehyde + 3 succinate + 3 CO2</text>
        <dbReference type="Rhea" id="RHEA:60208"/>
        <dbReference type="Rhea" id="RHEA-COMP:15537"/>
        <dbReference type="Rhea" id="RHEA-COMP:15547"/>
        <dbReference type="ChEBI" id="CHEBI:15379"/>
        <dbReference type="ChEBI" id="CHEBI:16526"/>
        <dbReference type="ChEBI" id="CHEBI:16810"/>
        <dbReference type="ChEBI" id="CHEBI:16842"/>
        <dbReference type="ChEBI" id="CHEBI:29969"/>
        <dbReference type="ChEBI" id="CHEBI:30031"/>
        <dbReference type="ChEBI" id="CHEBI:61961"/>
        <dbReference type="EC" id="1.14.11.67"/>
    </reaction>
</comment>
<dbReference type="GO" id="GO:0005654">
    <property type="term" value="C:nucleoplasm"/>
    <property type="evidence" value="ECO:0007669"/>
    <property type="project" value="UniProtKB-ARBA"/>
</dbReference>
<dbReference type="InterPro" id="IPR004198">
    <property type="entry name" value="Znf_C5HC2"/>
</dbReference>
<evidence type="ECO:0000256" key="18">
    <source>
        <dbReference type="SAM" id="MobiDB-lite"/>
    </source>
</evidence>
<dbReference type="PROSITE" id="PS51011">
    <property type="entry name" value="ARID"/>
    <property type="match status" value="1"/>
</dbReference>
<evidence type="ECO:0000256" key="10">
    <source>
        <dbReference type="ARBA" id="ARBA00022964"/>
    </source>
</evidence>
<dbReference type="SMART" id="SM00249">
    <property type="entry name" value="PHD"/>
    <property type="match status" value="3"/>
</dbReference>
<evidence type="ECO:0000256" key="8">
    <source>
        <dbReference type="ARBA" id="ARBA00022833"/>
    </source>
</evidence>
<feature type="compositionally biased region" description="Basic and acidic residues" evidence="18">
    <location>
        <begin position="1250"/>
        <end position="1260"/>
    </location>
</feature>
<dbReference type="InterPro" id="IPR013083">
    <property type="entry name" value="Znf_RING/FYVE/PHD"/>
</dbReference>
<feature type="region of interest" description="Disordered" evidence="18">
    <location>
        <begin position="1208"/>
        <end position="1293"/>
    </location>
</feature>
<evidence type="ECO:0000259" key="20">
    <source>
        <dbReference type="PROSITE" id="PS51011"/>
    </source>
</evidence>
<dbReference type="PROSITE" id="PS50016">
    <property type="entry name" value="ZF_PHD_2"/>
    <property type="match status" value="3"/>
</dbReference>
<keyword evidence="15" id="KW-0539">Nucleus</keyword>
<evidence type="ECO:0000256" key="15">
    <source>
        <dbReference type="ARBA" id="ARBA00023242"/>
    </source>
</evidence>
<dbReference type="Pfam" id="PF02373">
    <property type="entry name" value="JmjC"/>
    <property type="match status" value="1"/>
</dbReference>
<keyword evidence="24" id="KW-1185">Reference proteome</keyword>
<dbReference type="SUPFAM" id="SSF51197">
    <property type="entry name" value="Clavaminate synthase-like"/>
    <property type="match status" value="1"/>
</dbReference>
<dbReference type="Proteomes" id="UP000261600">
    <property type="component" value="Unplaced"/>
</dbReference>
<keyword evidence="11" id="KW-0560">Oxidoreductase</keyword>
<dbReference type="Pfam" id="PF02375">
    <property type="entry name" value="JmjN"/>
    <property type="match status" value="1"/>
</dbReference>
<dbReference type="InterPro" id="IPR019786">
    <property type="entry name" value="Zinc_finger_PHD-type_CS"/>
</dbReference>
<feature type="region of interest" description="Disordered" evidence="18">
    <location>
        <begin position="184"/>
        <end position="205"/>
    </location>
</feature>
<feature type="compositionally biased region" description="Basic and acidic residues" evidence="18">
    <location>
        <begin position="184"/>
        <end position="195"/>
    </location>
</feature>
<dbReference type="FunFam" id="3.30.40.10:FF:000023">
    <property type="entry name" value="Lysine (K)-specific demethylase 5A"/>
    <property type="match status" value="1"/>
</dbReference>
<dbReference type="InterPro" id="IPR013637">
    <property type="entry name" value="Lys_sp_deMease-like_dom"/>
</dbReference>
<feature type="domain" description="JmjC" evidence="22">
    <location>
        <begin position="365"/>
        <end position="531"/>
    </location>
</feature>
<dbReference type="SMART" id="SM00558">
    <property type="entry name" value="JmjC"/>
    <property type="match status" value="1"/>
</dbReference>
<keyword evidence="9" id="KW-0156">Chromatin regulator</keyword>
<dbReference type="InterPro" id="IPR001965">
    <property type="entry name" value="Znf_PHD"/>
</dbReference>
<dbReference type="PROSITE" id="PS01359">
    <property type="entry name" value="ZF_PHD_1"/>
    <property type="match status" value="2"/>
</dbReference>
<evidence type="ECO:0000256" key="5">
    <source>
        <dbReference type="ARBA" id="ARBA00022723"/>
    </source>
</evidence>
<dbReference type="Gene3D" id="2.60.120.650">
    <property type="entry name" value="Cupin"/>
    <property type="match status" value="1"/>
</dbReference>
<keyword evidence="12" id="KW-0408">Iron</keyword>
<dbReference type="PROSITE" id="PS51183">
    <property type="entry name" value="JMJN"/>
    <property type="match status" value="1"/>
</dbReference>
<keyword evidence="5" id="KW-0479">Metal-binding</keyword>
<name>A0A3Q3JVR9_MONAL</name>
<comment type="cofactor">
    <cofactor evidence="1">
        <name>Fe(2+)</name>
        <dbReference type="ChEBI" id="CHEBI:29033"/>
    </cofactor>
</comment>
<dbReference type="GO" id="GO:0034647">
    <property type="term" value="F:histone H3K4me/H3K4me2/H3K4me3 demethylase activity"/>
    <property type="evidence" value="ECO:0007669"/>
    <property type="project" value="UniProtKB-EC"/>
</dbReference>
<organism evidence="23 24">
    <name type="scientific">Monopterus albus</name>
    <name type="common">Swamp eel</name>
    <dbReference type="NCBI Taxonomy" id="43700"/>
    <lineage>
        <taxon>Eukaryota</taxon>
        <taxon>Metazoa</taxon>
        <taxon>Chordata</taxon>
        <taxon>Craniata</taxon>
        <taxon>Vertebrata</taxon>
        <taxon>Euteleostomi</taxon>
        <taxon>Actinopterygii</taxon>
        <taxon>Neopterygii</taxon>
        <taxon>Teleostei</taxon>
        <taxon>Neoteleostei</taxon>
        <taxon>Acanthomorphata</taxon>
        <taxon>Anabantaria</taxon>
        <taxon>Synbranchiformes</taxon>
        <taxon>Synbranchidae</taxon>
        <taxon>Monopterus</taxon>
    </lineage>
</organism>
<dbReference type="CDD" id="cd15603">
    <property type="entry name" value="PHD1_KDM5B"/>
    <property type="match status" value="1"/>
</dbReference>
<evidence type="ECO:0000256" key="3">
    <source>
        <dbReference type="ARBA" id="ARBA00006801"/>
    </source>
</evidence>
<reference evidence="23" key="1">
    <citation type="submission" date="2025-08" db="UniProtKB">
        <authorList>
            <consortium name="Ensembl"/>
        </authorList>
    </citation>
    <scope>IDENTIFICATION</scope>
</reference>
<evidence type="ECO:0000259" key="19">
    <source>
        <dbReference type="PROSITE" id="PS50016"/>
    </source>
</evidence>
<keyword evidence="7 17" id="KW-0863">Zinc-finger</keyword>
<dbReference type="Pfam" id="PF01388">
    <property type="entry name" value="ARID"/>
    <property type="match status" value="1"/>
</dbReference>
<evidence type="ECO:0000313" key="24">
    <source>
        <dbReference type="Proteomes" id="UP000261600"/>
    </source>
</evidence>
<evidence type="ECO:0000256" key="2">
    <source>
        <dbReference type="ARBA" id="ARBA00004123"/>
    </source>
</evidence>
<dbReference type="InterPro" id="IPR036431">
    <property type="entry name" value="ARID_dom_sf"/>
</dbReference>
<evidence type="ECO:0000256" key="1">
    <source>
        <dbReference type="ARBA" id="ARBA00001954"/>
    </source>
</evidence>
<dbReference type="SMART" id="SM01014">
    <property type="entry name" value="ARID"/>
    <property type="match status" value="1"/>
</dbReference>
<accession>A0A3Q3JVR9</accession>
<dbReference type="FunFam" id="1.10.150.60:FF:000001">
    <property type="entry name" value="Putative lysine-specific demethylase 5b"/>
    <property type="match status" value="1"/>
</dbReference>
<dbReference type="Pfam" id="PF00628">
    <property type="entry name" value="PHD"/>
    <property type="match status" value="2"/>
</dbReference>
<dbReference type="InterPro" id="IPR019787">
    <property type="entry name" value="Znf_PHD-finger"/>
</dbReference>
<keyword evidence="10" id="KW-0223">Dioxygenase</keyword>
<evidence type="ECO:0000259" key="21">
    <source>
        <dbReference type="PROSITE" id="PS51183"/>
    </source>
</evidence>
<dbReference type="InterPro" id="IPR047979">
    <property type="entry name" value="KDM5B_PHD3"/>
</dbReference>
<feature type="domain" description="JmjN" evidence="21">
    <location>
        <begin position="15"/>
        <end position="56"/>
    </location>
</feature>
<evidence type="ECO:0000256" key="6">
    <source>
        <dbReference type="ARBA" id="ARBA00022737"/>
    </source>
</evidence>
<evidence type="ECO:0000256" key="12">
    <source>
        <dbReference type="ARBA" id="ARBA00023004"/>
    </source>
</evidence>
<evidence type="ECO:0000256" key="4">
    <source>
        <dbReference type="ARBA" id="ARBA00012902"/>
    </source>
</evidence>
<comment type="similarity">
    <text evidence="3">Belongs to the JARID1 histone demethylase family.</text>
</comment>
<sequence length="1357" mass="154502">MTQPQLNEFIPPPECPVFEPSWEEFADPFAYINKIRPIAEKTGICKIRPPPEWQPPFACDVDRLKFTPRIQRLNELEAQTRVKLNFLDQIAKFWELQGCTLKIPHVERKILDLYQLNKLVNEEGGFDAVCKERRWTKISVKMGFAPGKAIGSHLRAHYERIVYPYNLFQTGANLPQKATLTNDTKDKEYTPHDLPQRQSVQPQETYSIARRAKRMKSEKGFVKTEPGEVCKTRPNLRRRMGTYVVDQYMCLVCGNGNAEDRLLLCDGCDDSYHIFCLIPPLHEVPKGDWRCPKCLAQVSCRPSTPRDLNPVTDMVPTELVEKEFWRLVSTIEEDVTVEYGADIASKEFGSGFPVRNVTPVSDLQHYLSSGWNLNNMPVLDASVLTHITADICGMKLPWLYVGMCFSSFCWHIEDHWSYSINYLHWGEPKTWYGAPGYAAEHLESVMKKLAPELFESQPDLLHQLVTIMNPNTLMNNGVPIYRTNQCAGEFVITFPRAYHSGFNQGFNFAEAVNFCTMDWLPIGRNCVEHYRQLSRYCVFSHDEMICNMACKADSMDFDMASAVQKEMTLMIQEEEELRQKVNKMGVVQSRQVDYELLPDEERQCCKCWTTCYLSGITCACSPDKVVCLYHTQDLCTCPHSNLTLHYKFTLVELYSMMASIKLRAESYKDWVCNVQQIMENKGTKKKGLEELHSLVEQAETKAFPHTILLDQLRAVTSEADKVAVVAQQLLNGKRQTRYRSGGGKSQNQNELTVEELRCFVRQLDNLPCHIRQAPLLKDLLTRVDDFQHHSEHLLSDESPSPLELQELLDVSLGLDVELPQLPLLRERLIDQGVGLAPHSSVEKAMARLQELLTVSEQWEERVLSLMEVRPYHSLETLDTALPSAPNAWPKSSGGGVWIKNVMVAYFQLGGRIPVLDSLSELVLRAEGIPVKLDPLSRLEALISDVQSWKESAAKTFLLKNSTFSLLEVLCPSCDIGTWHQKSRSKKLKEALQISKKASTKLESLCDVERALSESKDSASAMATLAEVRQREMEILLALALSVCVCQKAPSGVMVQCELCRDVFHCGCVETSADVEYGQPWLCPFCQQSRKPPLDKVLPLLASLQRIRVRLPEGDALRFLIERTVRWQHRVVCSLWFQGKVGPRISSHLTQEINGSSFYVEHQSIPLQGLSSELEELMVEGFLQKVTLPETEQLYRYLLYKVAPLPSHGSPCRNNTAQDQQSPRGSPDHTKVMMFIEAVNGHSKRTKRRKESCDSQHSEKAKRCRKKSKKMKERSEETKSTSSPTHTVSDPALSDSEEDYSLCAAPWCREPEGDEVNWVQCDGSCNQWFHQICVGLSAERAEKEDYICISCTQPEYDN</sequence>
<keyword evidence="14" id="KW-0804">Transcription</keyword>
<dbReference type="Pfam" id="PF21323">
    <property type="entry name" value="KDM5_C-hel"/>
    <property type="match status" value="1"/>
</dbReference>
<dbReference type="GO" id="GO:0000785">
    <property type="term" value="C:chromatin"/>
    <property type="evidence" value="ECO:0007669"/>
    <property type="project" value="TreeGrafter"/>
</dbReference>
<dbReference type="CDD" id="cd15687">
    <property type="entry name" value="PHD3_KDM5B"/>
    <property type="match status" value="1"/>
</dbReference>
<dbReference type="SMART" id="SM00545">
    <property type="entry name" value="JmjN"/>
    <property type="match status" value="1"/>
</dbReference>